<keyword evidence="6 8" id="KW-0472">Membrane</keyword>
<proteinExistence type="inferred from homology"/>
<keyword evidence="3" id="KW-1003">Cell membrane</keyword>
<evidence type="ECO:0000256" key="6">
    <source>
        <dbReference type="ARBA" id="ARBA00023136"/>
    </source>
</evidence>
<evidence type="ECO:0000256" key="8">
    <source>
        <dbReference type="SAM" id="Phobius"/>
    </source>
</evidence>
<dbReference type="GO" id="GO:0015031">
    <property type="term" value="P:protein transport"/>
    <property type="evidence" value="ECO:0007669"/>
    <property type="project" value="UniProtKB-KW"/>
</dbReference>
<feature type="transmembrane region" description="Helical" evidence="8">
    <location>
        <begin position="12"/>
        <end position="32"/>
    </location>
</feature>
<evidence type="ECO:0000313" key="10">
    <source>
        <dbReference type="Proteomes" id="UP000247465"/>
    </source>
</evidence>
<reference evidence="9 10" key="1">
    <citation type="submission" date="2018-06" db="EMBL/GenBank/DDBJ databases">
        <title>Draft Genome Sequence of a Novel Marine Bacterium Related to the Verrucomicrobia.</title>
        <authorList>
            <person name="Vosseberg J."/>
            <person name="Martijn J."/>
            <person name="Ettema T.J.G."/>
        </authorList>
    </citation>
    <scope>NUCLEOTIDE SEQUENCE [LARGE SCALE GENOMIC DNA]</scope>
    <source>
        <strain evidence="9">TARA_B100001123</strain>
    </source>
</reference>
<evidence type="ECO:0000256" key="4">
    <source>
        <dbReference type="ARBA" id="ARBA00022692"/>
    </source>
</evidence>
<organism evidence="9 10">
    <name type="scientific">Candidatus Moanibacter tarae</name>
    <dbReference type="NCBI Taxonomy" id="2200854"/>
    <lineage>
        <taxon>Bacteria</taxon>
        <taxon>Pseudomonadati</taxon>
        <taxon>Verrucomicrobiota</taxon>
        <taxon>Opitutia</taxon>
        <taxon>Puniceicoccales</taxon>
        <taxon>Puniceicoccales incertae sedis</taxon>
        <taxon>Candidatus Moanibacter</taxon>
    </lineage>
</organism>
<dbReference type="GO" id="GO:0022857">
    <property type="term" value="F:transmembrane transporter activity"/>
    <property type="evidence" value="ECO:0007669"/>
    <property type="project" value="InterPro"/>
</dbReference>
<dbReference type="Proteomes" id="UP000247465">
    <property type="component" value="Chromosome"/>
</dbReference>
<comment type="subcellular location">
    <subcellularLocation>
        <location evidence="1">Cell membrane</location>
        <topology evidence="1">Single-pass membrane protein</topology>
    </subcellularLocation>
    <subcellularLocation>
        <location evidence="7">Cell membrane</location>
        <topology evidence="7">Single-pass type II membrane protein</topology>
    </subcellularLocation>
</comment>
<keyword evidence="4 7" id="KW-0812">Transmembrane</keyword>
<dbReference type="Pfam" id="PF02472">
    <property type="entry name" value="ExbD"/>
    <property type="match status" value="1"/>
</dbReference>
<evidence type="ECO:0000256" key="2">
    <source>
        <dbReference type="ARBA" id="ARBA00005811"/>
    </source>
</evidence>
<keyword evidence="7" id="KW-0653">Protein transport</keyword>
<dbReference type="EMBL" id="CP029803">
    <property type="protein sequence ID" value="AWT59175.1"/>
    <property type="molecule type" value="Genomic_DNA"/>
</dbReference>
<dbReference type="AlphaFoldDB" id="A0A2Z4ACY0"/>
<evidence type="ECO:0000256" key="3">
    <source>
        <dbReference type="ARBA" id="ARBA00022475"/>
    </source>
</evidence>
<dbReference type="PANTHER" id="PTHR30558:SF3">
    <property type="entry name" value="BIOPOLYMER TRANSPORT PROTEIN EXBD-RELATED"/>
    <property type="match status" value="1"/>
</dbReference>
<dbReference type="GO" id="GO:0005886">
    <property type="term" value="C:plasma membrane"/>
    <property type="evidence" value="ECO:0007669"/>
    <property type="project" value="UniProtKB-SubCell"/>
</dbReference>
<evidence type="ECO:0000256" key="7">
    <source>
        <dbReference type="RuleBase" id="RU003879"/>
    </source>
</evidence>
<sequence>MELIETHRRRKVEINIVPLVDVLIVLIFFFLVSMQFRNMTTLNLVLPKIETAGKNKNVEQLEIAIDAAGQFFLSGVPISKDELEFSLNLQGELNREIPVLVMADEETYLKRVTYIMDVCREAGLEKIRLQSR</sequence>
<keyword evidence="5 8" id="KW-1133">Transmembrane helix</keyword>
<evidence type="ECO:0000313" key="9">
    <source>
        <dbReference type="EMBL" id="AWT59175.1"/>
    </source>
</evidence>
<comment type="similarity">
    <text evidence="2 7">Belongs to the ExbD/TolR family.</text>
</comment>
<accession>A0A2Z4ACY0</accession>
<dbReference type="KEGG" id="mtar:DF168_00356"/>
<keyword evidence="7" id="KW-0813">Transport</keyword>
<evidence type="ECO:0000256" key="5">
    <source>
        <dbReference type="ARBA" id="ARBA00022989"/>
    </source>
</evidence>
<dbReference type="Gene3D" id="3.30.420.270">
    <property type="match status" value="1"/>
</dbReference>
<dbReference type="PANTHER" id="PTHR30558">
    <property type="entry name" value="EXBD MEMBRANE COMPONENT OF PMF-DRIVEN MACROMOLECULE IMPORT SYSTEM"/>
    <property type="match status" value="1"/>
</dbReference>
<gene>
    <name evidence="9" type="primary">exbD_1</name>
    <name evidence="9" type="ORF">DF168_00356</name>
</gene>
<protein>
    <submittedName>
        <fullName evidence="9">Biopolymer transport protein ExbD</fullName>
    </submittedName>
</protein>
<evidence type="ECO:0000256" key="1">
    <source>
        <dbReference type="ARBA" id="ARBA00004162"/>
    </source>
</evidence>
<name>A0A2Z4ACY0_9BACT</name>
<dbReference type="InterPro" id="IPR003400">
    <property type="entry name" value="ExbD"/>
</dbReference>